<reference evidence="1" key="1">
    <citation type="submission" date="2021-02" db="EMBL/GenBank/DDBJ databases">
        <authorList>
            <person name="Dougan E. K."/>
            <person name="Rhodes N."/>
            <person name="Thang M."/>
            <person name="Chan C."/>
        </authorList>
    </citation>
    <scope>NUCLEOTIDE SEQUENCE</scope>
</reference>
<organism evidence="1 2">
    <name type="scientific">Polarella glacialis</name>
    <name type="common">Dinoflagellate</name>
    <dbReference type="NCBI Taxonomy" id="89957"/>
    <lineage>
        <taxon>Eukaryota</taxon>
        <taxon>Sar</taxon>
        <taxon>Alveolata</taxon>
        <taxon>Dinophyceae</taxon>
        <taxon>Suessiales</taxon>
        <taxon>Suessiaceae</taxon>
        <taxon>Polarella</taxon>
    </lineage>
</organism>
<proteinExistence type="predicted"/>
<evidence type="ECO:0000313" key="1">
    <source>
        <dbReference type="EMBL" id="CAE8581414.1"/>
    </source>
</evidence>
<sequence>MSERCAMDDAADAAVPALPGMEPPDVNGWFLNVARRLAALEKENCELRAALAAKADAEAVPTKQQVDQLQREIKSKTDHEDVPSNEQFHQLCATVARKADADGVPTSELVHEILAALETKSRSEGHTF</sequence>
<comment type="caution">
    <text evidence="1">The sequence shown here is derived from an EMBL/GenBank/DDBJ whole genome shotgun (WGS) entry which is preliminary data.</text>
</comment>
<name>A0A813CZS0_POLGL</name>
<gene>
    <name evidence="1" type="ORF">PGLA1383_LOCUS439</name>
</gene>
<dbReference type="Proteomes" id="UP000654075">
    <property type="component" value="Unassembled WGS sequence"/>
</dbReference>
<keyword evidence="2" id="KW-1185">Reference proteome</keyword>
<protein>
    <submittedName>
        <fullName evidence="1">Uncharacterized protein</fullName>
    </submittedName>
</protein>
<accession>A0A813CZS0</accession>
<evidence type="ECO:0000313" key="2">
    <source>
        <dbReference type="Proteomes" id="UP000654075"/>
    </source>
</evidence>
<dbReference type="EMBL" id="CAJNNV010000087">
    <property type="protein sequence ID" value="CAE8581414.1"/>
    <property type="molecule type" value="Genomic_DNA"/>
</dbReference>
<dbReference type="AlphaFoldDB" id="A0A813CZS0"/>